<sequence>MTSFKKQFIAATVVATLALGAGSAYAFNGGGRGQVDAAERFDYIFTQLELTDAQRTEVLAVLEANWDAQRDAMWEVRQSLMDREERPSYEEMQAIRDAHQADMTQQLTDELNVILRPDVTAEFIEYMEAHRGGFGPGSRGGMGERGGPGKR</sequence>
<evidence type="ECO:0008006" key="4">
    <source>
        <dbReference type="Google" id="ProtNLM"/>
    </source>
</evidence>
<protein>
    <recommendedName>
        <fullName evidence="4">Zinc resistance-associated protein</fullName>
    </recommendedName>
</protein>
<dbReference type="OrthoDB" id="6199340at2"/>
<evidence type="ECO:0000256" key="1">
    <source>
        <dbReference type="SAM" id="SignalP"/>
    </source>
</evidence>
<evidence type="ECO:0000313" key="3">
    <source>
        <dbReference type="Proteomes" id="UP000005953"/>
    </source>
</evidence>
<evidence type="ECO:0000313" key="2">
    <source>
        <dbReference type="EMBL" id="EAR08061.1"/>
    </source>
</evidence>
<keyword evidence="1" id="KW-0732">Signal</keyword>
<gene>
    <name evidence="2" type="ORF">MED297_07456</name>
</gene>
<accession>A4BII2</accession>
<feature type="signal peptide" evidence="1">
    <location>
        <begin position="1"/>
        <end position="26"/>
    </location>
</feature>
<dbReference type="EMBL" id="AAOE01000026">
    <property type="protein sequence ID" value="EAR08061.1"/>
    <property type="molecule type" value="Genomic_DNA"/>
</dbReference>
<comment type="caution">
    <text evidence="2">The sequence shown here is derived from an EMBL/GenBank/DDBJ whole genome shotgun (WGS) entry which is preliminary data.</text>
</comment>
<organism evidence="2 3">
    <name type="scientific">Reinekea blandensis MED297</name>
    <dbReference type="NCBI Taxonomy" id="314283"/>
    <lineage>
        <taxon>Bacteria</taxon>
        <taxon>Pseudomonadati</taxon>
        <taxon>Pseudomonadota</taxon>
        <taxon>Gammaproteobacteria</taxon>
        <taxon>Oceanospirillales</taxon>
        <taxon>Saccharospirillaceae</taxon>
        <taxon>Reinekea</taxon>
    </lineage>
</organism>
<dbReference type="Proteomes" id="UP000005953">
    <property type="component" value="Unassembled WGS sequence"/>
</dbReference>
<reference evidence="2 3" key="1">
    <citation type="submission" date="2006-02" db="EMBL/GenBank/DDBJ databases">
        <authorList>
            <person name="Pinhassi J."/>
            <person name="Pedros-Alio C."/>
            <person name="Ferriera S."/>
            <person name="Johnson J."/>
            <person name="Kravitz S."/>
            <person name="Halpern A."/>
            <person name="Remington K."/>
            <person name="Beeson K."/>
            <person name="Tran B."/>
            <person name="Rogers Y.-H."/>
            <person name="Friedman R."/>
            <person name="Venter J.C."/>
        </authorList>
    </citation>
    <scope>NUCLEOTIDE SEQUENCE [LARGE SCALE GENOMIC DNA]</scope>
    <source>
        <strain evidence="2 3">MED297</strain>
    </source>
</reference>
<proteinExistence type="predicted"/>
<dbReference type="STRING" id="314283.MED297_07456"/>
<dbReference type="AlphaFoldDB" id="A4BII2"/>
<name>A4BII2_9GAMM</name>
<keyword evidence="3" id="KW-1185">Reference proteome</keyword>
<dbReference type="HOGENOM" id="CLU_1729889_0_0_6"/>
<feature type="chain" id="PRO_5002666599" description="Zinc resistance-associated protein" evidence="1">
    <location>
        <begin position="27"/>
        <end position="151"/>
    </location>
</feature>
<dbReference type="RefSeq" id="WP_008045468.1">
    <property type="nucleotide sequence ID" value="NZ_CH724152.1"/>
</dbReference>